<dbReference type="InterPro" id="IPR009075">
    <property type="entry name" value="AcylCo_DH/oxidase_C"/>
</dbReference>
<keyword evidence="3" id="KW-0285">Flavoprotein</keyword>
<keyword evidence="4" id="KW-0274">FAD</keyword>
<gene>
    <name evidence="8" type="ORF">C5613_26550</name>
</gene>
<dbReference type="InterPro" id="IPR009100">
    <property type="entry name" value="AcylCoA_DH/oxidase_NM_dom_sf"/>
</dbReference>
<dbReference type="SUPFAM" id="SSF47203">
    <property type="entry name" value="Acyl-CoA dehydrogenase C-terminal domain-like"/>
    <property type="match status" value="1"/>
</dbReference>
<dbReference type="Proteomes" id="UP000239290">
    <property type="component" value="Unassembled WGS sequence"/>
</dbReference>
<dbReference type="InterPro" id="IPR037069">
    <property type="entry name" value="AcylCoA_DH/ox_N_sf"/>
</dbReference>
<sequence length="368" mass="39847">MRFKETSFPRGLSVCRRRARLVLFDFTDEQREFARSVDAWVAREFGADTLRQAWQDGQARSRSNWDKLAELGLTTILAPEELGGLGGRFSDLTLSLERVGAAALDEPVAATGAVVLPTLLRFGASELRETYAEQIAEGSLMCTIALGDSDLVADGGRADIVLYESEGALRLARSGEFAATPVDSQDPSRRLARCVFDDSRSEIVTDDATALRWVRAVSATVTATLLNGLSTTLLDMSTEYVKQRQQFGQAVGSFQAIKHKLADVMIALEAARSVGWFAMYELDSSSEGWAAASAMAKSMATRANLAAANAALQCHGGIGFTREHNLHLFLQRSMAWQAIDGSVAQHRRTTARGAIEELRRAAPVGVGA</sequence>
<feature type="domain" description="Acyl-CoA dehydrogenase/oxidase N-terminal" evidence="7">
    <location>
        <begin position="27"/>
        <end position="138"/>
    </location>
</feature>
<dbReference type="EMBL" id="PUIO01000037">
    <property type="protein sequence ID" value="PQP21133.1"/>
    <property type="molecule type" value="Genomic_DNA"/>
</dbReference>
<evidence type="ECO:0000259" key="6">
    <source>
        <dbReference type="Pfam" id="PF00441"/>
    </source>
</evidence>
<organism evidence="8 9">
    <name type="scientific">Rhodococcus opacus</name>
    <name type="common">Nocardia opaca</name>
    <dbReference type="NCBI Taxonomy" id="37919"/>
    <lineage>
        <taxon>Bacteria</taxon>
        <taxon>Bacillati</taxon>
        <taxon>Actinomycetota</taxon>
        <taxon>Actinomycetes</taxon>
        <taxon>Mycobacteriales</taxon>
        <taxon>Nocardiaceae</taxon>
        <taxon>Rhodococcus</taxon>
    </lineage>
</organism>
<dbReference type="AlphaFoldDB" id="A0A2S8J2C3"/>
<feature type="domain" description="Acyl-CoA dehydrogenase/oxidase C-terminal" evidence="6">
    <location>
        <begin position="228"/>
        <end position="353"/>
    </location>
</feature>
<evidence type="ECO:0000256" key="4">
    <source>
        <dbReference type="ARBA" id="ARBA00022827"/>
    </source>
</evidence>
<dbReference type="Pfam" id="PF02771">
    <property type="entry name" value="Acyl-CoA_dh_N"/>
    <property type="match status" value="1"/>
</dbReference>
<accession>A0A2S8J2C3</accession>
<proteinExistence type="inferred from homology"/>
<evidence type="ECO:0000313" key="8">
    <source>
        <dbReference type="EMBL" id="PQP21133.1"/>
    </source>
</evidence>
<dbReference type="PANTHER" id="PTHR43884">
    <property type="entry name" value="ACYL-COA DEHYDROGENASE"/>
    <property type="match status" value="1"/>
</dbReference>
<comment type="caution">
    <text evidence="8">The sequence shown here is derived from an EMBL/GenBank/DDBJ whole genome shotgun (WGS) entry which is preliminary data.</text>
</comment>
<name>A0A2S8J2C3_RHOOP</name>
<evidence type="ECO:0000256" key="2">
    <source>
        <dbReference type="ARBA" id="ARBA00009347"/>
    </source>
</evidence>
<evidence type="ECO:0000256" key="1">
    <source>
        <dbReference type="ARBA" id="ARBA00001974"/>
    </source>
</evidence>
<evidence type="ECO:0000256" key="3">
    <source>
        <dbReference type="ARBA" id="ARBA00022630"/>
    </source>
</evidence>
<dbReference type="PANTHER" id="PTHR43884:SF20">
    <property type="entry name" value="ACYL-COA DEHYDROGENASE FADE28"/>
    <property type="match status" value="1"/>
</dbReference>
<evidence type="ECO:0000313" key="9">
    <source>
        <dbReference type="Proteomes" id="UP000239290"/>
    </source>
</evidence>
<reference evidence="9" key="1">
    <citation type="submission" date="2018-02" db="EMBL/GenBank/DDBJ databases">
        <title>Draft genome sequencing of Rhodococcus opacus KU647198.</title>
        <authorList>
            <person name="Zheng B.-X."/>
        </authorList>
    </citation>
    <scope>NUCLEOTIDE SEQUENCE [LARGE SCALE GENOMIC DNA]</scope>
    <source>
        <strain evidence="9">04-OD7</strain>
    </source>
</reference>
<keyword evidence="5" id="KW-0560">Oxidoreductase</keyword>
<dbReference type="Gene3D" id="1.10.540.10">
    <property type="entry name" value="Acyl-CoA dehydrogenase/oxidase, N-terminal domain"/>
    <property type="match status" value="1"/>
</dbReference>
<comment type="cofactor">
    <cofactor evidence="1">
        <name>FAD</name>
        <dbReference type="ChEBI" id="CHEBI:57692"/>
    </cofactor>
</comment>
<dbReference type="Gene3D" id="1.20.140.10">
    <property type="entry name" value="Butyryl-CoA Dehydrogenase, subunit A, domain 3"/>
    <property type="match status" value="1"/>
</dbReference>
<protein>
    <submittedName>
        <fullName evidence="8">Acyl-CoA dehydrogenase</fullName>
    </submittedName>
</protein>
<comment type="similarity">
    <text evidence="2">Belongs to the acyl-CoA dehydrogenase family.</text>
</comment>
<evidence type="ECO:0000256" key="5">
    <source>
        <dbReference type="ARBA" id="ARBA00023002"/>
    </source>
</evidence>
<dbReference type="SUPFAM" id="SSF56645">
    <property type="entry name" value="Acyl-CoA dehydrogenase NM domain-like"/>
    <property type="match status" value="1"/>
</dbReference>
<dbReference type="InterPro" id="IPR013786">
    <property type="entry name" value="AcylCoA_DH/ox_N"/>
</dbReference>
<dbReference type="Pfam" id="PF00441">
    <property type="entry name" value="Acyl-CoA_dh_1"/>
    <property type="match status" value="1"/>
</dbReference>
<dbReference type="InterPro" id="IPR036250">
    <property type="entry name" value="AcylCo_DH-like_C"/>
</dbReference>
<dbReference type="GO" id="GO:0050660">
    <property type="term" value="F:flavin adenine dinucleotide binding"/>
    <property type="evidence" value="ECO:0007669"/>
    <property type="project" value="InterPro"/>
</dbReference>
<dbReference type="GO" id="GO:0003995">
    <property type="term" value="F:acyl-CoA dehydrogenase activity"/>
    <property type="evidence" value="ECO:0007669"/>
    <property type="project" value="TreeGrafter"/>
</dbReference>
<evidence type="ECO:0000259" key="7">
    <source>
        <dbReference type="Pfam" id="PF02771"/>
    </source>
</evidence>